<dbReference type="SUPFAM" id="SSF48498">
    <property type="entry name" value="Tetracyclin repressor-like, C-terminal domain"/>
    <property type="match status" value="1"/>
</dbReference>
<sequence length="80" mass="8834">MRAAEEEAEQATLPWLMEAVAAGQRIGAVRTDLPDELLIALALGMGQAMDTWLITRRSGERDLADAVHALIDMMRRAFQP</sequence>
<keyword evidence="2" id="KW-1185">Reference proteome</keyword>
<evidence type="ECO:0000313" key="1">
    <source>
        <dbReference type="EMBL" id="UUT35775.1"/>
    </source>
</evidence>
<evidence type="ECO:0008006" key="3">
    <source>
        <dbReference type="Google" id="ProtNLM"/>
    </source>
</evidence>
<dbReference type="InterPro" id="IPR036271">
    <property type="entry name" value="Tet_transcr_reg_TetR-rel_C_sf"/>
</dbReference>
<evidence type="ECO:0000313" key="2">
    <source>
        <dbReference type="Proteomes" id="UP001054811"/>
    </source>
</evidence>
<dbReference type="EMBL" id="CP091139">
    <property type="protein sequence ID" value="UUT35775.1"/>
    <property type="molecule type" value="Genomic_DNA"/>
</dbReference>
<reference evidence="1" key="1">
    <citation type="submission" date="2022-01" db="EMBL/GenBank/DDBJ databases">
        <title>Microbacterium eymi and Microbacterium rhizovicinus sp. nov., isolated from the rhizospheric soil of Elymus tsukushiensis, a plant native to the Dokdo Islands, Republic of Korea.</title>
        <authorList>
            <person name="Hwang Y.J."/>
        </authorList>
    </citation>
    <scope>NUCLEOTIDE SEQUENCE</scope>
    <source>
        <strain evidence="1">KUDC0405</strain>
    </source>
</reference>
<protein>
    <recommendedName>
        <fullName evidence="3">BetI-type transcriptional repressor C-terminal domain-containing protein</fullName>
    </recommendedName>
</protein>
<dbReference type="Proteomes" id="UP001054811">
    <property type="component" value="Chromosome"/>
</dbReference>
<organism evidence="1 2">
    <name type="scientific">Microbacterium elymi</name>
    <dbReference type="NCBI Taxonomy" id="2909587"/>
    <lineage>
        <taxon>Bacteria</taxon>
        <taxon>Bacillati</taxon>
        <taxon>Actinomycetota</taxon>
        <taxon>Actinomycetes</taxon>
        <taxon>Micrococcales</taxon>
        <taxon>Microbacteriaceae</taxon>
        <taxon>Microbacterium</taxon>
    </lineage>
</organism>
<proteinExistence type="predicted"/>
<dbReference type="RefSeq" id="WP_259612399.1">
    <property type="nucleotide sequence ID" value="NZ_CP091139.2"/>
</dbReference>
<name>A0ABY5NKT5_9MICO</name>
<gene>
    <name evidence="1" type="ORF">L2X98_21455</name>
</gene>
<accession>A0ABY5NKT5</accession>